<dbReference type="Proteomes" id="UP000653454">
    <property type="component" value="Unassembled WGS sequence"/>
</dbReference>
<proteinExistence type="predicted"/>
<dbReference type="AlphaFoldDB" id="A0A8S4GF28"/>
<evidence type="ECO:0000313" key="4">
    <source>
        <dbReference type="Proteomes" id="UP000653454"/>
    </source>
</evidence>
<accession>A0A8S4GF28</accession>
<keyword evidence="4" id="KW-1185">Reference proteome</keyword>
<evidence type="ECO:0000256" key="1">
    <source>
        <dbReference type="SAM" id="Coils"/>
    </source>
</evidence>
<keyword evidence="1" id="KW-0175">Coiled coil</keyword>
<comment type="caution">
    <text evidence="3">The sequence shown here is derived from an EMBL/GenBank/DDBJ whole genome shotgun (WGS) entry which is preliminary data.</text>
</comment>
<name>A0A8S4GF28_PLUXY</name>
<sequence length="219" mass="24431">MLRSPSSSHSSLAEAPKASSVPDISQLQDDGKIIKTRKRKQPEPESEMAGTLKTFMESMSVSMEAMNKSINEVIKVELKNLSATTSDIKNELNLLRSENAEIKNKLAAMDAKQCETSSVLSDMQNSLEFTSDRVDKLHKRVDSARATSNMNNTYSLTYPNCSKNLKVCSSSSRKTSSGTECLTWRYQDYRNIKLRTSKTFSSMWPNTPTYLSPCPTSST</sequence>
<protein>
    <submittedName>
        <fullName evidence="3">(diamondback moth) hypothetical protein</fullName>
    </submittedName>
</protein>
<feature type="compositionally biased region" description="Low complexity" evidence="2">
    <location>
        <begin position="1"/>
        <end position="11"/>
    </location>
</feature>
<organism evidence="3 4">
    <name type="scientific">Plutella xylostella</name>
    <name type="common">Diamondback moth</name>
    <name type="synonym">Plutella maculipennis</name>
    <dbReference type="NCBI Taxonomy" id="51655"/>
    <lineage>
        <taxon>Eukaryota</taxon>
        <taxon>Metazoa</taxon>
        <taxon>Ecdysozoa</taxon>
        <taxon>Arthropoda</taxon>
        <taxon>Hexapoda</taxon>
        <taxon>Insecta</taxon>
        <taxon>Pterygota</taxon>
        <taxon>Neoptera</taxon>
        <taxon>Endopterygota</taxon>
        <taxon>Lepidoptera</taxon>
        <taxon>Glossata</taxon>
        <taxon>Ditrysia</taxon>
        <taxon>Yponomeutoidea</taxon>
        <taxon>Plutellidae</taxon>
        <taxon>Plutella</taxon>
    </lineage>
</organism>
<evidence type="ECO:0000256" key="2">
    <source>
        <dbReference type="SAM" id="MobiDB-lite"/>
    </source>
</evidence>
<evidence type="ECO:0000313" key="3">
    <source>
        <dbReference type="EMBL" id="CAG9138364.1"/>
    </source>
</evidence>
<dbReference type="EMBL" id="CAJHNJ030000609">
    <property type="protein sequence ID" value="CAG9138364.1"/>
    <property type="molecule type" value="Genomic_DNA"/>
</dbReference>
<feature type="region of interest" description="Disordered" evidence="2">
    <location>
        <begin position="1"/>
        <end position="48"/>
    </location>
</feature>
<feature type="coiled-coil region" evidence="1">
    <location>
        <begin position="78"/>
        <end position="112"/>
    </location>
</feature>
<reference evidence="3" key="1">
    <citation type="submission" date="2020-11" db="EMBL/GenBank/DDBJ databases">
        <authorList>
            <person name="Whiteford S."/>
        </authorList>
    </citation>
    <scope>NUCLEOTIDE SEQUENCE</scope>
</reference>
<gene>
    <name evidence="3" type="ORF">PLXY2_LOCUS16618</name>
</gene>